<dbReference type="Gene3D" id="3.90.76.10">
    <property type="entry name" value="Dipeptide-binding Protein, Domain 1"/>
    <property type="match status" value="1"/>
</dbReference>
<dbReference type="Gene3D" id="3.10.105.10">
    <property type="entry name" value="Dipeptide-binding Protein, Domain 3"/>
    <property type="match status" value="1"/>
</dbReference>
<dbReference type="EMBL" id="JAMDLW010000020">
    <property type="protein sequence ID" value="MCY9521155.1"/>
    <property type="molecule type" value="Genomic_DNA"/>
</dbReference>
<keyword evidence="1 2" id="KW-0732">Signal</keyword>
<protein>
    <submittedName>
        <fullName evidence="4">ABC transporter substrate-binding protein</fullName>
    </submittedName>
</protein>
<accession>A0ABT4DUX0</accession>
<dbReference type="RefSeq" id="WP_087435829.1">
    <property type="nucleotide sequence ID" value="NZ_JAMDLV010000044.1"/>
</dbReference>
<dbReference type="Proteomes" id="UP001207626">
    <property type="component" value="Unassembled WGS sequence"/>
</dbReference>
<keyword evidence="5" id="KW-1185">Reference proteome</keyword>
<dbReference type="PROSITE" id="PS51257">
    <property type="entry name" value="PROKAR_LIPOPROTEIN"/>
    <property type="match status" value="1"/>
</dbReference>
<evidence type="ECO:0000313" key="4">
    <source>
        <dbReference type="EMBL" id="MCY9521155.1"/>
    </source>
</evidence>
<evidence type="ECO:0000256" key="1">
    <source>
        <dbReference type="ARBA" id="ARBA00022729"/>
    </source>
</evidence>
<dbReference type="PANTHER" id="PTHR30290">
    <property type="entry name" value="PERIPLASMIC BINDING COMPONENT OF ABC TRANSPORTER"/>
    <property type="match status" value="1"/>
</dbReference>
<evidence type="ECO:0000313" key="5">
    <source>
        <dbReference type="Proteomes" id="UP001207626"/>
    </source>
</evidence>
<feature type="chain" id="PRO_5046821952" evidence="2">
    <location>
        <begin position="21"/>
        <end position="539"/>
    </location>
</feature>
<dbReference type="Gene3D" id="3.40.190.10">
    <property type="entry name" value="Periplasmic binding protein-like II"/>
    <property type="match status" value="1"/>
</dbReference>
<feature type="signal peptide" evidence="2">
    <location>
        <begin position="1"/>
        <end position="20"/>
    </location>
</feature>
<reference evidence="4 5" key="1">
    <citation type="submission" date="2022-05" db="EMBL/GenBank/DDBJ databases">
        <title>Genome Sequencing of Bee-Associated Microbes.</title>
        <authorList>
            <person name="Dunlap C."/>
        </authorList>
    </citation>
    <scope>NUCLEOTIDE SEQUENCE [LARGE SCALE GENOMIC DNA]</scope>
    <source>
        <strain evidence="4 5">NRRL NRS-1438</strain>
    </source>
</reference>
<proteinExistence type="predicted"/>
<dbReference type="SUPFAM" id="SSF53850">
    <property type="entry name" value="Periplasmic binding protein-like II"/>
    <property type="match status" value="1"/>
</dbReference>
<gene>
    <name evidence="4" type="ORF">M5X09_16005</name>
</gene>
<dbReference type="InterPro" id="IPR039424">
    <property type="entry name" value="SBP_5"/>
</dbReference>
<sequence length="539" mass="60241">MQFRTTSYLALLFMAFILLAGCSSSHTSTPAEHAKAPQSSTVPAQEQPAIRIGWQDSGYPSPFAFKPSGPGGYLRNSFLFDTLTWKDGTGVIPWLAASWKVSEDGLRYTFTLEQDVKWHDGTAFSADDVVFTFEYFKTHPFPWTGDISQIKSVSKTGDGTVEFQLNNKYAPFLSDLVGIMPIIPKHVWENVSDPIAYRDPSALVGTGPFTLKQYDEKSGQYLFIANGSYFKGNVNVQNVAYMDTKNKVLSLQKNEINAASTLNYREAEQLQKEGFQVMKSEPAGSAVRVVFNHSHPQLKDKRLRQALAYALDRTEMASKIVGGTPIPGSGGIIPPDSPWYNDKVKTYEYDTAKAEQMLDELGYRKDGSGVRQDLKLSLIVSSTSKEAQMMKEMLKKVGIELNIQQVDGATFTSAMGENKYDMALTGHIGLSGDPDFLRLWFLGKASNSFAARGSSFDNRQFQQLAQEQLQELDTAKRKEIVGEMQIVLSEELPTLVLYHRPFYFLYKAAEFDRWFNTYGGIADGIPLWDNKAAFIDAKK</sequence>
<organism evidence="4 5">
    <name type="scientific">Paenibacillus apiarius</name>
    <dbReference type="NCBI Taxonomy" id="46240"/>
    <lineage>
        <taxon>Bacteria</taxon>
        <taxon>Bacillati</taxon>
        <taxon>Bacillota</taxon>
        <taxon>Bacilli</taxon>
        <taxon>Bacillales</taxon>
        <taxon>Paenibacillaceae</taxon>
        <taxon>Paenibacillus</taxon>
    </lineage>
</organism>
<comment type="caution">
    <text evidence="4">The sequence shown here is derived from an EMBL/GenBank/DDBJ whole genome shotgun (WGS) entry which is preliminary data.</text>
</comment>
<dbReference type="Pfam" id="PF00496">
    <property type="entry name" value="SBP_bac_5"/>
    <property type="match status" value="1"/>
</dbReference>
<evidence type="ECO:0000256" key="2">
    <source>
        <dbReference type="SAM" id="SignalP"/>
    </source>
</evidence>
<dbReference type="InterPro" id="IPR000914">
    <property type="entry name" value="SBP_5_dom"/>
</dbReference>
<name>A0ABT4DUX0_9BACL</name>
<evidence type="ECO:0000259" key="3">
    <source>
        <dbReference type="Pfam" id="PF00496"/>
    </source>
</evidence>
<feature type="domain" description="Solute-binding protein family 5" evidence="3">
    <location>
        <begin position="91"/>
        <end position="447"/>
    </location>
</feature>
<dbReference type="PANTHER" id="PTHR30290:SF64">
    <property type="entry name" value="ABC TRANSPORTER PERIPLASMIC BINDING PROTEIN"/>
    <property type="match status" value="1"/>
</dbReference>